<gene>
    <name evidence="9" type="ORF">ADL15_04075</name>
</gene>
<feature type="compositionally biased region" description="Low complexity" evidence="6">
    <location>
        <begin position="200"/>
        <end position="214"/>
    </location>
</feature>
<dbReference type="InterPro" id="IPR002155">
    <property type="entry name" value="Thiolase"/>
</dbReference>
<dbReference type="InterPro" id="IPR016039">
    <property type="entry name" value="Thiolase-like"/>
</dbReference>
<evidence type="ECO:0000256" key="4">
    <source>
        <dbReference type="PIRSR" id="PIRSR000429-1"/>
    </source>
</evidence>
<evidence type="ECO:0000256" key="3">
    <source>
        <dbReference type="ARBA" id="ARBA00023315"/>
    </source>
</evidence>
<dbReference type="OrthoDB" id="9764638at2"/>
<dbReference type="Gene3D" id="3.40.47.10">
    <property type="match status" value="2"/>
</dbReference>
<reference evidence="9 10" key="1">
    <citation type="submission" date="2015-10" db="EMBL/GenBank/DDBJ databases">
        <authorList>
            <person name="Gilbert D.G."/>
        </authorList>
    </citation>
    <scope>NUCLEOTIDE SEQUENCE [LARGE SCALE GENOMIC DNA]</scope>
    <source>
        <strain evidence="9 10">NRRL B-16712</strain>
    </source>
</reference>
<dbReference type="SUPFAM" id="SSF53901">
    <property type="entry name" value="Thiolase-like"/>
    <property type="match status" value="2"/>
</dbReference>
<dbReference type="InterPro" id="IPR020613">
    <property type="entry name" value="Thiolase_CS"/>
</dbReference>
<comment type="caution">
    <text evidence="9">The sequence shown here is derived from an EMBL/GenBank/DDBJ whole genome shotgun (WGS) entry which is preliminary data.</text>
</comment>
<dbReference type="EC" id="2.3.1.9" evidence="9"/>
<evidence type="ECO:0000256" key="1">
    <source>
        <dbReference type="ARBA" id="ARBA00010982"/>
    </source>
</evidence>
<feature type="region of interest" description="Disordered" evidence="6">
    <location>
        <begin position="198"/>
        <end position="234"/>
    </location>
</feature>
<dbReference type="PIRSF" id="PIRSF000429">
    <property type="entry name" value="Ac-CoA_Ac_transf"/>
    <property type="match status" value="1"/>
</dbReference>
<dbReference type="PROSITE" id="PS00737">
    <property type="entry name" value="THIOLASE_2"/>
    <property type="match status" value="1"/>
</dbReference>
<feature type="active site" description="Proton acceptor" evidence="4">
    <location>
        <position position="389"/>
    </location>
</feature>
<evidence type="ECO:0000313" key="10">
    <source>
        <dbReference type="Proteomes" id="UP000053244"/>
    </source>
</evidence>
<dbReference type="InterPro" id="IPR020616">
    <property type="entry name" value="Thiolase_N"/>
</dbReference>
<feature type="active site" description="Acyl-thioester intermediate" evidence="4">
    <location>
        <position position="89"/>
    </location>
</feature>
<evidence type="ECO:0000256" key="2">
    <source>
        <dbReference type="ARBA" id="ARBA00022679"/>
    </source>
</evidence>
<keyword evidence="10" id="KW-1185">Reference proteome</keyword>
<proteinExistence type="inferred from homology"/>
<dbReference type="PANTHER" id="PTHR43365">
    <property type="entry name" value="BLR7806 PROTEIN"/>
    <property type="match status" value="1"/>
</dbReference>
<protein>
    <submittedName>
        <fullName evidence="9">Acetyl-CoA acetyltransferase</fullName>
        <ecNumber evidence="9">2.3.1.9</ecNumber>
    </submittedName>
</protein>
<evidence type="ECO:0000256" key="6">
    <source>
        <dbReference type="SAM" id="MobiDB-lite"/>
    </source>
</evidence>
<feature type="domain" description="Thiolase N-terminal" evidence="7">
    <location>
        <begin position="5"/>
        <end position="271"/>
    </location>
</feature>
<dbReference type="Pfam" id="PF00108">
    <property type="entry name" value="Thiolase_N"/>
    <property type="match status" value="1"/>
</dbReference>
<keyword evidence="3 5" id="KW-0012">Acyltransferase</keyword>
<dbReference type="PANTHER" id="PTHR43365:SF1">
    <property type="entry name" value="ACETYL-COA C-ACYLTRANSFERASE"/>
    <property type="match status" value="1"/>
</dbReference>
<dbReference type="CDD" id="cd00751">
    <property type="entry name" value="thiolase"/>
    <property type="match status" value="1"/>
</dbReference>
<dbReference type="Pfam" id="PF02803">
    <property type="entry name" value="Thiolase_C"/>
    <property type="match status" value="1"/>
</dbReference>
<feature type="domain" description="Thiolase C-terminal" evidence="8">
    <location>
        <begin position="281"/>
        <end position="402"/>
    </location>
</feature>
<accession>A0A0X3VAI3</accession>
<sequence length="403" mass="41714">MEPAYLVAAVRSPVGKRGGALSGVHPADLAAHVITALLGRAGVDPAAVDDVVLGCVDTLGPQSGDIARTSWLAAGLPEHVPGVTVDRQCGSGQQAVHFAAQAVMSGTADLVVAGGVQSMSQVPIGSAMAPAGPYRGSHGWAARYGDQEVDQFRSADDIAAKWSLTRAELEEWALTSHRRAVQAIDEGRFRAETAPLTLNTATQSESQSKSQAEAETARSGLPTAWSTDEGPRRDTTAARMAGLSPLRPGGVTTAATSSQLADGAAVLLVASGRALREHGLRPRAVIRHLSARGGDPVLMLTAPIEATAYALARAGLRVGDIDRFEVNEAFASVVIAWLRETGADPSRVNVNGGAIALGHPLGATGARLLTGLLHELERCEGRYGLLTMCEGGGQANVTIIERA</sequence>
<evidence type="ECO:0000259" key="8">
    <source>
        <dbReference type="Pfam" id="PF02803"/>
    </source>
</evidence>
<dbReference type="GO" id="GO:0003985">
    <property type="term" value="F:acetyl-CoA C-acetyltransferase activity"/>
    <property type="evidence" value="ECO:0007669"/>
    <property type="project" value="UniProtKB-EC"/>
</dbReference>
<organism evidence="9 10">
    <name type="scientific">Actinoplanes awajinensis subsp. mycoplanecinus</name>
    <dbReference type="NCBI Taxonomy" id="135947"/>
    <lineage>
        <taxon>Bacteria</taxon>
        <taxon>Bacillati</taxon>
        <taxon>Actinomycetota</taxon>
        <taxon>Actinomycetes</taxon>
        <taxon>Micromonosporales</taxon>
        <taxon>Micromonosporaceae</taxon>
        <taxon>Actinoplanes</taxon>
    </lineage>
</organism>
<dbReference type="AlphaFoldDB" id="A0A0X3VAI3"/>
<evidence type="ECO:0000313" key="9">
    <source>
        <dbReference type="EMBL" id="KUL41437.1"/>
    </source>
</evidence>
<dbReference type="RefSeq" id="WP_067685221.1">
    <property type="nucleotide sequence ID" value="NZ_LLZH01000013.1"/>
</dbReference>
<feature type="active site" description="Proton acceptor" evidence="4">
    <location>
        <position position="359"/>
    </location>
</feature>
<evidence type="ECO:0000256" key="5">
    <source>
        <dbReference type="RuleBase" id="RU003557"/>
    </source>
</evidence>
<name>A0A0X3VAI3_9ACTN</name>
<dbReference type="EMBL" id="LLZH01000013">
    <property type="protein sequence ID" value="KUL41437.1"/>
    <property type="molecule type" value="Genomic_DNA"/>
</dbReference>
<comment type="similarity">
    <text evidence="1 5">Belongs to the thiolase-like superfamily. Thiolase family.</text>
</comment>
<evidence type="ECO:0000259" key="7">
    <source>
        <dbReference type="Pfam" id="PF00108"/>
    </source>
</evidence>
<dbReference type="Proteomes" id="UP000053244">
    <property type="component" value="Unassembled WGS sequence"/>
</dbReference>
<dbReference type="InterPro" id="IPR020617">
    <property type="entry name" value="Thiolase_C"/>
</dbReference>
<keyword evidence="2 5" id="KW-0808">Transferase</keyword>
<dbReference type="NCBIfam" id="TIGR01930">
    <property type="entry name" value="AcCoA-C-Actrans"/>
    <property type="match status" value="1"/>
</dbReference>